<keyword evidence="7" id="KW-0998">Cell outer membrane</keyword>
<dbReference type="AlphaFoldDB" id="A0A2S1LDG3"/>
<sequence length="512" mass="56899">MKKYIYYILAGLSFGSIQSQEVRDAVRYAQDNINGTARFRAMSGAFGALGGDLSSLNVNPAGSSVFSNNQMVLTFSNLATSNASDYFGSTYNEKKSDFNLNQAGAVFVFKNGDRQSKWKKFAVGINYENTNNFNNSTVAFGTNPTNSVAGYFTSYANANAAKNQDGIPLGLILDSNYYQLNYADQQAFLGYEGFLINPQTTNDNNAIYTSNVPAGGNYYQENTVTSTGYNGKLTFNASADYNDKIHFGLNLNSHFTDFRKNTLFYEDNDNANNNIVDVQNVAFENELYTYGSGFSMQLGTIIKATTNLRIGLAYESPTWYTLNDEVRQKLTSGIFDYRNNATPAFENSSPDSNKFIVYDTYKLKTPSKFTGSMAYVFGKKGLLSVDYSRKDYSKTEYSIERDTRDPFINSEIAQTLKASNEIRVGGEYKIKALSLRAGYRYEQSPYQNKTTLGDLKGYSAGIGYNFGSTKLDLAYANTQRNTQQGFFSQGFTDGAKINTKTDTVSLSLLFEL</sequence>
<dbReference type="OrthoDB" id="9765571at2"/>
<dbReference type="SUPFAM" id="SSF56935">
    <property type="entry name" value="Porins"/>
    <property type="match status" value="1"/>
</dbReference>
<comment type="similarity">
    <text evidence="2">Belongs to the OmpP1/FadL family.</text>
</comment>
<dbReference type="Proteomes" id="UP000244527">
    <property type="component" value="Chromosome"/>
</dbReference>
<comment type="subcellular location">
    <subcellularLocation>
        <location evidence="1">Cell outer membrane</location>
        <topology evidence="1">Multi-pass membrane protein</topology>
    </subcellularLocation>
</comment>
<evidence type="ECO:0000256" key="7">
    <source>
        <dbReference type="ARBA" id="ARBA00023237"/>
    </source>
</evidence>
<evidence type="ECO:0000256" key="3">
    <source>
        <dbReference type="ARBA" id="ARBA00022452"/>
    </source>
</evidence>
<protein>
    <submittedName>
        <fullName evidence="8">Transporter</fullName>
    </submittedName>
</protein>
<dbReference type="EMBL" id="CP020918">
    <property type="protein sequence ID" value="AWG21795.1"/>
    <property type="molecule type" value="Genomic_DNA"/>
</dbReference>
<evidence type="ECO:0000313" key="8">
    <source>
        <dbReference type="EMBL" id="AWG21795.1"/>
    </source>
</evidence>
<evidence type="ECO:0000256" key="4">
    <source>
        <dbReference type="ARBA" id="ARBA00022692"/>
    </source>
</evidence>
<dbReference type="PANTHER" id="PTHR35093:SF8">
    <property type="entry name" value="OUTER MEMBRANE PROTEIN NMB0088-RELATED"/>
    <property type="match status" value="1"/>
</dbReference>
<keyword evidence="4" id="KW-0812">Transmembrane</keyword>
<keyword evidence="3" id="KW-1134">Transmembrane beta strand</keyword>
<evidence type="ECO:0000256" key="1">
    <source>
        <dbReference type="ARBA" id="ARBA00004571"/>
    </source>
</evidence>
<evidence type="ECO:0000256" key="5">
    <source>
        <dbReference type="ARBA" id="ARBA00022729"/>
    </source>
</evidence>
<keyword evidence="9" id="KW-1185">Reference proteome</keyword>
<dbReference type="GO" id="GO:0015483">
    <property type="term" value="F:long-chain fatty acid transporting porin activity"/>
    <property type="evidence" value="ECO:0007669"/>
    <property type="project" value="TreeGrafter"/>
</dbReference>
<reference evidence="8 9" key="1">
    <citation type="submission" date="2017-04" db="EMBL/GenBank/DDBJ databases">
        <title>Compelte genome sequence of WV33.</title>
        <authorList>
            <person name="Lee P.C."/>
        </authorList>
    </citation>
    <scope>NUCLEOTIDE SEQUENCE [LARGE SCALE GENOMIC DNA]</scope>
    <source>
        <strain evidence="8 9">WV33</strain>
    </source>
</reference>
<gene>
    <name evidence="8" type="ORF">FFWV33_09700</name>
</gene>
<evidence type="ECO:0000256" key="6">
    <source>
        <dbReference type="ARBA" id="ARBA00023136"/>
    </source>
</evidence>
<proteinExistence type="inferred from homology"/>
<keyword evidence="5" id="KW-0732">Signal</keyword>
<dbReference type="KEGG" id="ffa:FFWV33_09700"/>
<evidence type="ECO:0000313" key="9">
    <source>
        <dbReference type="Proteomes" id="UP000244527"/>
    </source>
</evidence>
<organism evidence="8 9">
    <name type="scientific">Flavobacterium faecale</name>
    <dbReference type="NCBI Taxonomy" id="1355330"/>
    <lineage>
        <taxon>Bacteria</taxon>
        <taxon>Pseudomonadati</taxon>
        <taxon>Bacteroidota</taxon>
        <taxon>Flavobacteriia</taxon>
        <taxon>Flavobacteriales</taxon>
        <taxon>Flavobacteriaceae</taxon>
        <taxon>Flavobacterium</taxon>
    </lineage>
</organism>
<evidence type="ECO:0000256" key="2">
    <source>
        <dbReference type="ARBA" id="ARBA00008163"/>
    </source>
</evidence>
<dbReference type="PANTHER" id="PTHR35093">
    <property type="entry name" value="OUTER MEMBRANE PROTEIN NMB0088-RELATED"/>
    <property type="match status" value="1"/>
</dbReference>
<dbReference type="InterPro" id="IPR005017">
    <property type="entry name" value="OMPP1/FadL/TodX"/>
</dbReference>
<dbReference type="Pfam" id="PF03349">
    <property type="entry name" value="Toluene_X"/>
    <property type="match status" value="1"/>
</dbReference>
<accession>A0A2S1LDG3</accession>
<dbReference type="GO" id="GO:0009279">
    <property type="term" value="C:cell outer membrane"/>
    <property type="evidence" value="ECO:0007669"/>
    <property type="project" value="UniProtKB-SubCell"/>
</dbReference>
<name>A0A2S1LDG3_9FLAO</name>
<dbReference type="RefSeq" id="WP_108740730.1">
    <property type="nucleotide sequence ID" value="NZ_CP020918.1"/>
</dbReference>
<dbReference type="Gene3D" id="2.40.160.60">
    <property type="entry name" value="Outer membrane protein transport protein (OMPP1/FadL/TodX)"/>
    <property type="match status" value="1"/>
</dbReference>
<keyword evidence="6" id="KW-0472">Membrane</keyword>